<dbReference type="Proteomes" id="UP001570417">
    <property type="component" value="Unassembled WGS sequence"/>
</dbReference>
<keyword evidence="3" id="KW-1185">Reference proteome</keyword>
<gene>
    <name evidence="2" type="ORF">AB4566_03720</name>
</gene>
<feature type="transmembrane region" description="Helical" evidence="1">
    <location>
        <begin position="20"/>
        <end position="41"/>
    </location>
</feature>
<sequence length="53" mass="5878">MFNQFEEIKNFIDDESGLTVVEYVVGAGLIVIGFAGLFIAFRDILTANFATLF</sequence>
<reference evidence="2 3" key="1">
    <citation type="journal article" date="2024" name="ISME J.">
        <title>Tailless and filamentous prophages are predominant in marine Vibrio.</title>
        <authorList>
            <person name="Steensen K."/>
            <person name="Seneca J."/>
            <person name="Bartlau N."/>
            <person name="Yu X.A."/>
            <person name="Hussain F.A."/>
            <person name="Polz M.F."/>
        </authorList>
    </citation>
    <scope>NUCLEOTIDE SEQUENCE [LARGE SCALE GENOMIC DNA]</scope>
    <source>
        <strain evidence="2 3">10N.222.51.A1</strain>
    </source>
</reference>
<protein>
    <submittedName>
        <fullName evidence="2">Flp family type IVb pilin</fullName>
    </submittedName>
</protein>
<name>A0ABV4N7K2_9VIBR</name>
<keyword evidence="1" id="KW-0472">Membrane</keyword>
<keyword evidence="1" id="KW-0812">Transmembrane</keyword>
<accession>A0ABV4N7K2</accession>
<comment type="caution">
    <text evidence="2">The sequence shown here is derived from an EMBL/GenBank/DDBJ whole genome shotgun (WGS) entry which is preliminary data.</text>
</comment>
<dbReference type="RefSeq" id="WP_372264940.1">
    <property type="nucleotide sequence ID" value="NZ_JBFRUW010000005.1"/>
</dbReference>
<evidence type="ECO:0000256" key="1">
    <source>
        <dbReference type="SAM" id="Phobius"/>
    </source>
</evidence>
<evidence type="ECO:0000313" key="3">
    <source>
        <dbReference type="Proteomes" id="UP001570417"/>
    </source>
</evidence>
<evidence type="ECO:0000313" key="2">
    <source>
        <dbReference type="EMBL" id="MFA0567374.1"/>
    </source>
</evidence>
<keyword evidence="1" id="KW-1133">Transmembrane helix</keyword>
<proteinExistence type="predicted"/>
<dbReference type="EMBL" id="JBFRUW010000005">
    <property type="protein sequence ID" value="MFA0567374.1"/>
    <property type="molecule type" value="Genomic_DNA"/>
</dbReference>
<organism evidence="2 3">
    <name type="scientific">Vibrio gallaecicus</name>
    <dbReference type="NCBI Taxonomy" id="552386"/>
    <lineage>
        <taxon>Bacteria</taxon>
        <taxon>Pseudomonadati</taxon>
        <taxon>Pseudomonadota</taxon>
        <taxon>Gammaproteobacteria</taxon>
        <taxon>Vibrionales</taxon>
        <taxon>Vibrionaceae</taxon>
        <taxon>Vibrio</taxon>
    </lineage>
</organism>